<organism evidence="3 4">
    <name type="scientific">Candidatus Nanohalobium constans</name>
    <dbReference type="NCBI Taxonomy" id="2565781"/>
    <lineage>
        <taxon>Archaea</taxon>
        <taxon>Candidatus Nanohalarchaeota</taxon>
        <taxon>Candidatus Nanohalobia</taxon>
        <taxon>Candidatus Nanohalobiales</taxon>
        <taxon>Candidatus Nanohalobiaceae</taxon>
        <taxon>Candidatus Nanohalobium</taxon>
    </lineage>
</organism>
<dbReference type="Gene3D" id="1.20.120.330">
    <property type="entry name" value="Nucleotidyltransferases domain 2"/>
    <property type="match status" value="1"/>
</dbReference>
<dbReference type="EMBL" id="CP040089">
    <property type="protein sequence ID" value="QGA81066.1"/>
    <property type="molecule type" value="Genomic_DNA"/>
</dbReference>
<evidence type="ECO:0000259" key="2">
    <source>
        <dbReference type="Pfam" id="PF05168"/>
    </source>
</evidence>
<comment type="similarity">
    <text evidence="1">Belongs to the UPF0332 family.</text>
</comment>
<dbReference type="GeneID" id="42365598"/>
<dbReference type="PANTHER" id="PTHR36565">
    <property type="entry name" value="UPF0332 PROTEIN TM_1000"/>
    <property type="match status" value="1"/>
</dbReference>
<dbReference type="OrthoDB" id="78331at2157"/>
<keyword evidence="4" id="KW-1185">Reference proteome</keyword>
<dbReference type="Proteomes" id="UP000377803">
    <property type="component" value="Chromosome"/>
</dbReference>
<dbReference type="RefSeq" id="WP_153550813.1">
    <property type="nucleotide sequence ID" value="NZ_CP040089.1"/>
</dbReference>
<evidence type="ECO:0000313" key="4">
    <source>
        <dbReference type="Proteomes" id="UP000377803"/>
    </source>
</evidence>
<dbReference type="InterPro" id="IPR052226">
    <property type="entry name" value="UPF0332_toxin"/>
</dbReference>
<reference evidence="4" key="1">
    <citation type="submission" date="2019-05" db="EMBL/GenBank/DDBJ databases">
        <title>Candidatus Nanohalobium constans, a novel model system to study the DPANN nano-sized archaea: genomic and physiological characterization of a nanoarchaeon co-cultured with its chitinotrophic host.</title>
        <authorList>
            <person name="La Cono V."/>
            <person name="Arcadi E."/>
            <person name="Crisafi F."/>
            <person name="Denaro R."/>
            <person name="La Spada G."/>
            <person name="Messina E."/>
            <person name="Smedile F."/>
            <person name="Toshchakov S.V."/>
            <person name="Shevchenko M.A."/>
            <person name="Golyshin P.N."/>
            <person name="Golyshina O.V."/>
            <person name="Ferrer M."/>
            <person name="Rohde M."/>
            <person name="Mushegian A."/>
            <person name="Sorokin D.Y."/>
            <person name="Giuliano L."/>
            <person name="Yakimov M.M."/>
        </authorList>
    </citation>
    <scope>NUCLEOTIDE SEQUENCE [LARGE SCALE GENOMIC DNA]</scope>
    <source>
        <strain evidence="4">LC1Nh</strain>
    </source>
</reference>
<sequence>MSESEKFMDLAEESLNDLKRVKGISDRMYWNSLYYSIFYAAKSVLLSKGFEPKTHEGVDSLVGKVLYKDENLIESEDAKFFSRIKTAREEIDYDPDAKIEYDKLDMRDNAEKFIQEMKEITSS</sequence>
<evidence type="ECO:0000313" key="3">
    <source>
        <dbReference type="EMBL" id="QGA81066.1"/>
    </source>
</evidence>
<name>A0A5Q0UHK3_9ARCH</name>
<accession>A0A5Q0UHK3</accession>
<dbReference type="InterPro" id="IPR007842">
    <property type="entry name" value="HEPN_dom"/>
</dbReference>
<dbReference type="KEGG" id="ncon:LC1Nh_1200"/>
<evidence type="ECO:0000256" key="1">
    <source>
        <dbReference type="ARBA" id="ARBA00038248"/>
    </source>
</evidence>
<proteinExistence type="inferred from homology"/>
<protein>
    <submittedName>
        <fullName evidence="3">HEPN domain-containing protein</fullName>
    </submittedName>
</protein>
<dbReference type="Pfam" id="PF05168">
    <property type="entry name" value="HEPN"/>
    <property type="match status" value="1"/>
</dbReference>
<gene>
    <name evidence="3" type="ORF">LC1Nh_1200</name>
</gene>
<dbReference type="AlphaFoldDB" id="A0A5Q0UHK3"/>
<dbReference type="PANTHER" id="PTHR36565:SF1">
    <property type="entry name" value="UPF0332 PROTEIN TM_1000"/>
    <property type="match status" value="1"/>
</dbReference>
<feature type="domain" description="HEPN" evidence="2">
    <location>
        <begin position="30"/>
        <end position="121"/>
    </location>
</feature>